<organism evidence="2 3">
    <name type="scientific">Enterobacter soli</name>
    <dbReference type="NCBI Taxonomy" id="885040"/>
    <lineage>
        <taxon>Bacteria</taxon>
        <taxon>Pseudomonadati</taxon>
        <taxon>Pseudomonadota</taxon>
        <taxon>Gammaproteobacteria</taxon>
        <taxon>Enterobacterales</taxon>
        <taxon>Enterobacteriaceae</taxon>
        <taxon>Enterobacter</taxon>
    </lineage>
</organism>
<dbReference type="AlphaFoldDB" id="A0AAW8H7R4"/>
<keyword evidence="1" id="KW-0732">Signal</keyword>
<evidence type="ECO:0000313" key="2">
    <source>
        <dbReference type="EMBL" id="MDQ2255979.1"/>
    </source>
</evidence>
<evidence type="ECO:0000313" key="3">
    <source>
        <dbReference type="Proteomes" id="UP001225042"/>
    </source>
</evidence>
<keyword evidence="3" id="KW-1185">Reference proteome</keyword>
<dbReference type="RefSeq" id="WP_306683580.1">
    <property type="nucleotide sequence ID" value="NZ_DAMBRZ010000010.1"/>
</dbReference>
<protein>
    <submittedName>
        <fullName evidence="2">Uncharacterized protein</fullName>
    </submittedName>
</protein>
<evidence type="ECO:0000256" key="1">
    <source>
        <dbReference type="SAM" id="SignalP"/>
    </source>
</evidence>
<sequence length="81" mass="9167">MKYLVLLLVLVAGSSNATRFITPELQEKMNRVQGMILSSGKVCNHVTEVKKYLTSMEVACDNRDYILIHKGMSYTVNDKNN</sequence>
<reference evidence="2 3" key="1">
    <citation type="submission" date="2023-08" db="EMBL/GenBank/DDBJ databases">
        <authorList>
            <person name="Dale J."/>
        </authorList>
    </citation>
    <scope>NUCLEOTIDE SEQUENCE [LARGE SCALE GENOMIC DNA]</scope>
    <source>
        <strain evidence="2 3">2023EL-00788</strain>
    </source>
</reference>
<name>A0AAW8H7R4_9ENTR</name>
<feature type="signal peptide" evidence="1">
    <location>
        <begin position="1"/>
        <end position="17"/>
    </location>
</feature>
<gene>
    <name evidence="2" type="ORF">RBJ67_07460</name>
</gene>
<accession>A0AAW8H7R4</accession>
<comment type="caution">
    <text evidence="2">The sequence shown here is derived from an EMBL/GenBank/DDBJ whole genome shotgun (WGS) entry which is preliminary data.</text>
</comment>
<dbReference type="EMBL" id="JAVDKS010000003">
    <property type="protein sequence ID" value="MDQ2255979.1"/>
    <property type="molecule type" value="Genomic_DNA"/>
</dbReference>
<dbReference type="Proteomes" id="UP001225042">
    <property type="component" value="Unassembled WGS sequence"/>
</dbReference>
<feature type="chain" id="PRO_5043656261" evidence="1">
    <location>
        <begin position="18"/>
        <end position="81"/>
    </location>
</feature>
<proteinExistence type="predicted"/>